<dbReference type="PANTHER" id="PTHR10551">
    <property type="entry name" value="FASCIN"/>
    <property type="match status" value="1"/>
</dbReference>
<accession>B9T772</accession>
<organism evidence="1 2">
    <name type="scientific">Ricinus communis</name>
    <name type="common">Castor bean</name>
    <dbReference type="NCBI Taxonomy" id="3988"/>
    <lineage>
        <taxon>Eukaryota</taxon>
        <taxon>Viridiplantae</taxon>
        <taxon>Streptophyta</taxon>
        <taxon>Embryophyta</taxon>
        <taxon>Tracheophyta</taxon>
        <taxon>Spermatophyta</taxon>
        <taxon>Magnoliopsida</taxon>
        <taxon>eudicotyledons</taxon>
        <taxon>Gunneridae</taxon>
        <taxon>Pentapetalae</taxon>
        <taxon>rosids</taxon>
        <taxon>fabids</taxon>
        <taxon>Malpighiales</taxon>
        <taxon>Euphorbiaceae</taxon>
        <taxon>Acalyphoideae</taxon>
        <taxon>Acalypheae</taxon>
        <taxon>Ricinus</taxon>
    </lineage>
</organism>
<evidence type="ECO:0008006" key="3">
    <source>
        <dbReference type="Google" id="ProtNLM"/>
    </source>
</evidence>
<dbReference type="AlphaFoldDB" id="B9T772"/>
<reference evidence="2" key="1">
    <citation type="journal article" date="2010" name="Nat. Biotechnol.">
        <title>Draft genome sequence of the oilseed species Ricinus communis.</title>
        <authorList>
            <person name="Chan A.P."/>
            <person name="Crabtree J."/>
            <person name="Zhao Q."/>
            <person name="Lorenzi H."/>
            <person name="Orvis J."/>
            <person name="Puiu D."/>
            <person name="Melake-Berhan A."/>
            <person name="Jones K.M."/>
            <person name="Redman J."/>
            <person name="Chen G."/>
            <person name="Cahoon E.B."/>
            <person name="Gedil M."/>
            <person name="Stanke M."/>
            <person name="Haas B.J."/>
            <person name="Wortman J.R."/>
            <person name="Fraser-Liggett C.M."/>
            <person name="Ravel J."/>
            <person name="Rabinowicz P.D."/>
        </authorList>
    </citation>
    <scope>NUCLEOTIDE SEQUENCE [LARGE SCALE GENOMIC DNA]</scope>
    <source>
        <strain evidence="2">cv. Hale</strain>
    </source>
</reference>
<gene>
    <name evidence="1" type="ORF">RCOM_0109850</name>
</gene>
<dbReference type="eggNOG" id="ENOG502QPYU">
    <property type="taxonomic scope" value="Eukaryota"/>
</dbReference>
<name>B9T772_RICCO</name>
<sequence length="172" mass="19170">MNSLNSQDNMQQLQGEYQITNGYGPIRASQIMREDFRFMSSNGINAVRISVGWWIAFDPTPPKPFARASLQALDNAFNWADIIMKAISLPKIIVYLHAAPGSQNGNDHSGTIDPSLEWGDLKIQDTGNNAEWNINNIWNDRAYQLSGLNTANGLLTFVGEWIGEWKVEGVSV</sequence>
<dbReference type="InterPro" id="IPR010431">
    <property type="entry name" value="Fascin"/>
</dbReference>
<evidence type="ECO:0000313" key="1">
    <source>
        <dbReference type="EMBL" id="EEF28295.1"/>
    </source>
</evidence>
<protein>
    <recommendedName>
        <fullName evidence="3">Mannan endo-1,4-beta-mannosidase</fullName>
    </recommendedName>
</protein>
<dbReference type="InParanoid" id="B9T772"/>
<dbReference type="PANTHER" id="PTHR10551:SF13">
    <property type="entry name" value="GLUCAN 1,3-BETA-GLUCOSIDASE ARB_04467-RELATED"/>
    <property type="match status" value="1"/>
</dbReference>
<dbReference type="SUPFAM" id="SSF51445">
    <property type="entry name" value="(Trans)glycosidases"/>
    <property type="match status" value="1"/>
</dbReference>
<evidence type="ECO:0000313" key="2">
    <source>
        <dbReference type="Proteomes" id="UP000008311"/>
    </source>
</evidence>
<dbReference type="GO" id="GO:0051015">
    <property type="term" value="F:actin filament binding"/>
    <property type="evidence" value="ECO:0007669"/>
    <property type="project" value="InterPro"/>
</dbReference>
<proteinExistence type="predicted"/>
<dbReference type="EMBL" id="EQ974711">
    <property type="protein sequence ID" value="EEF28295.1"/>
    <property type="molecule type" value="Genomic_DNA"/>
</dbReference>
<dbReference type="Proteomes" id="UP000008311">
    <property type="component" value="Unassembled WGS sequence"/>
</dbReference>
<dbReference type="InterPro" id="IPR017853">
    <property type="entry name" value="GH"/>
</dbReference>
<keyword evidence="2" id="KW-1185">Reference proteome</keyword>
<dbReference type="GO" id="GO:0007015">
    <property type="term" value="P:actin filament organization"/>
    <property type="evidence" value="ECO:0007669"/>
    <property type="project" value="InterPro"/>
</dbReference>
<dbReference type="Gene3D" id="3.20.20.80">
    <property type="entry name" value="Glycosidases"/>
    <property type="match status" value="1"/>
</dbReference>